<dbReference type="CDD" id="cd06848">
    <property type="entry name" value="GCS_H"/>
    <property type="match status" value="1"/>
</dbReference>
<dbReference type="SUPFAM" id="SSF51230">
    <property type="entry name" value="Single hybrid motif"/>
    <property type="match status" value="1"/>
</dbReference>
<evidence type="ECO:0000256" key="1">
    <source>
        <dbReference type="ARBA" id="ARBA00009249"/>
    </source>
</evidence>
<keyword evidence="2" id="KW-0450">Lipoyl</keyword>
<gene>
    <name evidence="4" type="primary">gcvH_17</name>
    <name evidence="4" type="ORF">GALL_474190</name>
</gene>
<organism evidence="4">
    <name type="scientific">mine drainage metagenome</name>
    <dbReference type="NCBI Taxonomy" id="410659"/>
    <lineage>
        <taxon>unclassified sequences</taxon>
        <taxon>metagenomes</taxon>
        <taxon>ecological metagenomes</taxon>
    </lineage>
</organism>
<dbReference type="InterPro" id="IPR002930">
    <property type="entry name" value="GCV_H"/>
</dbReference>
<evidence type="ECO:0000313" key="4">
    <source>
        <dbReference type="EMBL" id="OIQ70966.1"/>
    </source>
</evidence>
<accession>A0A1J5PHN6</accession>
<dbReference type="NCBIfam" id="TIGR00527">
    <property type="entry name" value="gcvH"/>
    <property type="match status" value="1"/>
</dbReference>
<dbReference type="InterPro" id="IPR011053">
    <property type="entry name" value="Single_hybrid_motif"/>
</dbReference>
<dbReference type="GO" id="GO:0005960">
    <property type="term" value="C:glycine cleavage complex"/>
    <property type="evidence" value="ECO:0007669"/>
    <property type="project" value="InterPro"/>
</dbReference>
<evidence type="ECO:0000256" key="2">
    <source>
        <dbReference type="ARBA" id="ARBA00022823"/>
    </source>
</evidence>
<dbReference type="NCBIfam" id="NF002270">
    <property type="entry name" value="PRK01202.1"/>
    <property type="match status" value="1"/>
</dbReference>
<dbReference type="PANTHER" id="PTHR11715">
    <property type="entry name" value="GLYCINE CLEAVAGE SYSTEM H PROTEIN"/>
    <property type="match status" value="1"/>
</dbReference>
<name>A0A1J5PHN6_9ZZZZ</name>
<comment type="caution">
    <text evidence="4">The sequence shown here is derived from an EMBL/GenBank/DDBJ whole genome shotgun (WGS) entry which is preliminary data.</text>
</comment>
<dbReference type="Gene3D" id="2.40.50.100">
    <property type="match status" value="1"/>
</dbReference>
<dbReference type="InterPro" id="IPR033753">
    <property type="entry name" value="GCV_H/Fam206"/>
</dbReference>
<reference evidence="4" key="1">
    <citation type="submission" date="2016-10" db="EMBL/GenBank/DDBJ databases">
        <title>Sequence of Gallionella enrichment culture.</title>
        <authorList>
            <person name="Poehlein A."/>
            <person name="Muehling M."/>
            <person name="Daniel R."/>
        </authorList>
    </citation>
    <scope>NUCLEOTIDE SEQUENCE</scope>
</reference>
<dbReference type="GO" id="GO:0019464">
    <property type="term" value="P:glycine decarboxylation via glycine cleavage system"/>
    <property type="evidence" value="ECO:0007669"/>
    <property type="project" value="InterPro"/>
</dbReference>
<dbReference type="GO" id="GO:0009249">
    <property type="term" value="P:protein lipoylation"/>
    <property type="evidence" value="ECO:0007669"/>
    <property type="project" value="TreeGrafter"/>
</dbReference>
<dbReference type="AlphaFoldDB" id="A0A1J5PHN6"/>
<dbReference type="InterPro" id="IPR000089">
    <property type="entry name" value="Biotin_lipoyl"/>
</dbReference>
<dbReference type="EMBL" id="MLJW01003939">
    <property type="protein sequence ID" value="OIQ70966.1"/>
    <property type="molecule type" value="Genomic_DNA"/>
</dbReference>
<sequence>MSIKYTPDHEWVQIDGDSATVGITHHAQDALGDVVFVDLPEVGKTYARKDPAAVVESVKAAADVYMPANGKVTEVNEALRADPSLANSDPLNSGWFFKFKLDNPADLDSLMDETSYTSYAADAH</sequence>
<proteinExistence type="inferred from homology"/>
<protein>
    <submittedName>
        <fullName evidence="4">Glycine cleavage system H protein</fullName>
    </submittedName>
</protein>
<dbReference type="InterPro" id="IPR017453">
    <property type="entry name" value="GCV_H_sub"/>
</dbReference>
<dbReference type="PANTHER" id="PTHR11715:SF3">
    <property type="entry name" value="GLYCINE CLEAVAGE SYSTEM H PROTEIN-RELATED"/>
    <property type="match status" value="1"/>
</dbReference>
<feature type="domain" description="Lipoyl-binding" evidence="3">
    <location>
        <begin position="18"/>
        <end position="100"/>
    </location>
</feature>
<comment type="similarity">
    <text evidence="1">Belongs to the GcvH family.</text>
</comment>
<dbReference type="HAMAP" id="MF_00272">
    <property type="entry name" value="GcvH"/>
    <property type="match status" value="1"/>
</dbReference>
<dbReference type="GO" id="GO:0005829">
    <property type="term" value="C:cytosol"/>
    <property type="evidence" value="ECO:0007669"/>
    <property type="project" value="TreeGrafter"/>
</dbReference>
<dbReference type="Pfam" id="PF01597">
    <property type="entry name" value="GCV_H"/>
    <property type="match status" value="1"/>
</dbReference>
<evidence type="ECO:0000259" key="3">
    <source>
        <dbReference type="PROSITE" id="PS50968"/>
    </source>
</evidence>
<dbReference type="PROSITE" id="PS50968">
    <property type="entry name" value="BIOTINYL_LIPOYL"/>
    <property type="match status" value="1"/>
</dbReference>